<dbReference type="EMBL" id="PDUG01000002">
    <property type="protein sequence ID" value="PIC44303.1"/>
    <property type="molecule type" value="Genomic_DNA"/>
</dbReference>
<sequence>MGSFRWDWNKEKKKEYGEKKNKKEKKEASVTDKESAVWRKMGMDRISCFRRRRASLCDTRTCHVSDSKKKEKKKNFDLFWF</sequence>
<dbReference type="AlphaFoldDB" id="A0A2G5UXQ2"/>
<evidence type="ECO:0000313" key="2">
    <source>
        <dbReference type="Proteomes" id="UP000230233"/>
    </source>
</evidence>
<comment type="caution">
    <text evidence="1">The sequence shown here is derived from an EMBL/GenBank/DDBJ whole genome shotgun (WGS) entry which is preliminary data.</text>
</comment>
<name>A0A2G5UXQ2_9PELO</name>
<accession>A0A2G5UXQ2</accession>
<organism evidence="1 2">
    <name type="scientific">Caenorhabditis nigoni</name>
    <dbReference type="NCBI Taxonomy" id="1611254"/>
    <lineage>
        <taxon>Eukaryota</taxon>
        <taxon>Metazoa</taxon>
        <taxon>Ecdysozoa</taxon>
        <taxon>Nematoda</taxon>
        <taxon>Chromadorea</taxon>
        <taxon>Rhabditida</taxon>
        <taxon>Rhabditina</taxon>
        <taxon>Rhabditomorpha</taxon>
        <taxon>Rhabditoidea</taxon>
        <taxon>Rhabditidae</taxon>
        <taxon>Peloderinae</taxon>
        <taxon>Caenorhabditis</taxon>
    </lineage>
</organism>
<protein>
    <submittedName>
        <fullName evidence="1">Uncharacterized protein</fullName>
    </submittedName>
</protein>
<reference evidence="2" key="1">
    <citation type="submission" date="2017-10" db="EMBL/GenBank/DDBJ databases">
        <title>Rapid genome shrinkage in a self-fertile nematode reveals novel sperm competition proteins.</title>
        <authorList>
            <person name="Yin D."/>
            <person name="Schwarz E.M."/>
            <person name="Thomas C.G."/>
            <person name="Felde R.L."/>
            <person name="Korf I.F."/>
            <person name="Cutter A.D."/>
            <person name="Schartner C.M."/>
            <person name="Ralston E.J."/>
            <person name="Meyer B.J."/>
            <person name="Haag E.S."/>
        </authorList>
    </citation>
    <scope>NUCLEOTIDE SEQUENCE [LARGE SCALE GENOMIC DNA]</scope>
    <source>
        <strain evidence="2">JU1422</strain>
    </source>
</reference>
<gene>
    <name evidence="1" type="primary">Cnig_chr_II.g4716</name>
    <name evidence="1" type="ORF">B9Z55_004716</name>
</gene>
<dbReference type="Proteomes" id="UP000230233">
    <property type="component" value="Chromosome II"/>
</dbReference>
<evidence type="ECO:0000313" key="1">
    <source>
        <dbReference type="EMBL" id="PIC44303.1"/>
    </source>
</evidence>
<keyword evidence="2" id="KW-1185">Reference proteome</keyword>
<proteinExistence type="predicted"/>